<dbReference type="InterPro" id="IPR001138">
    <property type="entry name" value="Zn2Cys6_DnaBD"/>
</dbReference>
<feature type="region of interest" description="Disordered" evidence="5">
    <location>
        <begin position="212"/>
        <end position="239"/>
    </location>
</feature>
<keyword evidence="4" id="KW-0539">Nucleus</keyword>
<evidence type="ECO:0000256" key="3">
    <source>
        <dbReference type="ARBA" id="ARBA00023163"/>
    </source>
</evidence>
<evidence type="ECO:0000313" key="7">
    <source>
        <dbReference type="EMBL" id="OEJ92473.1"/>
    </source>
</evidence>
<feature type="region of interest" description="Disordered" evidence="5">
    <location>
        <begin position="1"/>
        <end position="31"/>
    </location>
</feature>
<evidence type="ECO:0000256" key="2">
    <source>
        <dbReference type="ARBA" id="ARBA00023125"/>
    </source>
</evidence>
<sequence length="1164" mass="131656">MVNNNTNNNNSNDMQNPSGYNYPDPQNRASFTTNRNLHHQSLYVLPNEQDQQQWNANQRVNFNRSNVHSLLNESTLPHNNMPNTQRAQLQSQPMLPPVNPQNGHGNHVIQTYSQPNLMMNLNNYNSGQPNILHHYPDGLSSSSTSSNTNSSQNNAEKIQDGLSGEATSTSAKPHGDSSAENLAGKNHLSVANLLSANSEANVYYDNALSSSNSSELAEDGASQSEKTADSDKVSKQGTKKRNKLSFNCVNCRKRKSKCDRLKPSCSKCLQLGTSCFYDTDTQVGPKRPNKDAMIARLSKQVEYWKNKALKENSTGPAFHHDQNNENNRLYNNSTALPLDLQNNQSHSHDVSTSPPLGADGVASGSSMPNGHTRDNTTGNTSTYQPSESDLSTLTINPEHIYIDFKTQAPSFMRSNGVTKHFDIFSDIAAVQKDVFLRVFMSSIMGFSSTKNEKQTSQEKKQTIAKILDSTVYSEYTLSEVERASCEHYAQKIAFGKNDEQQGTANLQYALLSGLIDVKSVYIEDSISPGEEQSPLLKQSLEMMKSVLPPKKTIMQYKSFFYSKIYSSLSALNIETFEKSLATSLVDDRENPEFFKINVGTSGIREKMENLVLLCVIMKLSDVALQQILLKNSVMGNTSGPAVQFAPNEDHIKRFSSIIDVSIKILTFLNAMAWTTENTLCCLMYMWSYLVVSPGEADMFSGKPTDLLANLIVTLACNIGVDVDPLDIVYFQKNKKSPLINYRRVLNVSLSTILVIEDLFKGKMYLNTAVHEQVLSVKHQQFLDKMLETRPEMSHLDKKILSLNFKRAQLYAIICEFYHNSRKDKIVSLFSVETNMLKINGFLEKNFLLSNLKKPSSNSEEVLTGTNTKISSTLVENTYCIELVFFAKAHTLMVNNSVFISLQNSSKETKSSKNYFPFYKKYLIVLIHDVCSSFKLLEDFFEGKYTYALNNRESLSMLKSVVILMNRVIFIILALLVRFSFTKQILLKKLSNRLENVFNSKEIQLRIELITKMSDQTTQLLKRLCNYSTRKLRFSYFQSFKTSMFFDYVKILTERNELCNILLKILDKDVQKEKLTPKAVDLLQNTMGFDVNHSDDFKEDLELSELLSFVPLSLLEEYLNTFMVTEVLETEEDESKGKSRSQTVSIPFDVDELNIFDYDFLFKGT</sequence>
<dbReference type="STRING" id="56408.A0A1E5S0H3"/>
<accession>A0A1E5S0H3</accession>
<name>A0A1E5S0H3_9ASCO</name>
<evidence type="ECO:0000256" key="5">
    <source>
        <dbReference type="SAM" id="MobiDB-lite"/>
    </source>
</evidence>
<protein>
    <submittedName>
        <fullName evidence="7">Oleate-activated transcription factor 1</fullName>
    </submittedName>
</protein>
<feature type="compositionally biased region" description="Polar residues" evidence="5">
    <location>
        <begin position="363"/>
        <end position="390"/>
    </location>
</feature>
<dbReference type="PANTHER" id="PTHR31069">
    <property type="entry name" value="OLEATE-ACTIVATED TRANSCRIPTION FACTOR 1-RELATED"/>
    <property type="match status" value="1"/>
</dbReference>
<comment type="caution">
    <text evidence="7">The sequence shown here is derived from an EMBL/GenBank/DDBJ whole genome shotgun (WGS) entry which is preliminary data.</text>
</comment>
<feature type="domain" description="Zn(2)-C6 fungal-type" evidence="6">
    <location>
        <begin position="247"/>
        <end position="277"/>
    </location>
</feature>
<dbReference type="GO" id="GO:0008270">
    <property type="term" value="F:zinc ion binding"/>
    <property type="evidence" value="ECO:0007669"/>
    <property type="project" value="InterPro"/>
</dbReference>
<feature type="compositionally biased region" description="Low complexity" evidence="5">
    <location>
        <begin position="140"/>
        <end position="154"/>
    </location>
</feature>
<dbReference type="GO" id="GO:0000981">
    <property type="term" value="F:DNA-binding transcription factor activity, RNA polymerase II-specific"/>
    <property type="evidence" value="ECO:0007669"/>
    <property type="project" value="InterPro"/>
</dbReference>
<dbReference type="GO" id="GO:0005634">
    <property type="term" value="C:nucleus"/>
    <property type="evidence" value="ECO:0007669"/>
    <property type="project" value="TreeGrafter"/>
</dbReference>
<dbReference type="PROSITE" id="PS50048">
    <property type="entry name" value="ZN2_CY6_FUNGAL_2"/>
    <property type="match status" value="1"/>
</dbReference>
<dbReference type="EMBL" id="LPNM01000001">
    <property type="protein sequence ID" value="OEJ92473.1"/>
    <property type="molecule type" value="Genomic_DNA"/>
</dbReference>
<dbReference type="SMART" id="SM00066">
    <property type="entry name" value="GAL4"/>
    <property type="match status" value="1"/>
</dbReference>
<evidence type="ECO:0000259" key="6">
    <source>
        <dbReference type="PROSITE" id="PS50048"/>
    </source>
</evidence>
<dbReference type="InterPro" id="IPR036864">
    <property type="entry name" value="Zn2-C6_fun-type_DNA-bd_sf"/>
</dbReference>
<keyword evidence="1" id="KW-0805">Transcription regulation</keyword>
<keyword evidence="3" id="KW-0804">Transcription</keyword>
<dbReference type="GO" id="GO:0045944">
    <property type="term" value="P:positive regulation of transcription by RNA polymerase II"/>
    <property type="evidence" value="ECO:0007669"/>
    <property type="project" value="TreeGrafter"/>
</dbReference>
<dbReference type="FunCoup" id="A0A1E5S0H3">
    <property type="interactions" value="1345"/>
</dbReference>
<dbReference type="CDD" id="cd00067">
    <property type="entry name" value="GAL4"/>
    <property type="match status" value="1"/>
</dbReference>
<reference evidence="8" key="1">
    <citation type="journal article" date="2016" name="Genome Announc.">
        <title>Genome sequences of three species of Hanseniaspora isolated from spontaneous wine fermentations.</title>
        <authorList>
            <person name="Sternes P.R."/>
            <person name="Lee D."/>
            <person name="Kutyna D.R."/>
            <person name="Borneman A.R."/>
        </authorList>
    </citation>
    <scope>NUCLEOTIDE SEQUENCE [LARGE SCALE GENOMIC DNA]</scope>
    <source>
        <strain evidence="8">AWRI3579</strain>
    </source>
</reference>
<feature type="region of interest" description="Disordered" evidence="5">
    <location>
        <begin position="339"/>
        <end position="390"/>
    </location>
</feature>
<evidence type="ECO:0000256" key="4">
    <source>
        <dbReference type="ARBA" id="ARBA00023242"/>
    </source>
</evidence>
<evidence type="ECO:0000256" key="1">
    <source>
        <dbReference type="ARBA" id="ARBA00023015"/>
    </source>
</evidence>
<dbReference type="GO" id="GO:0000978">
    <property type="term" value="F:RNA polymerase II cis-regulatory region sequence-specific DNA binding"/>
    <property type="evidence" value="ECO:0007669"/>
    <property type="project" value="TreeGrafter"/>
</dbReference>
<dbReference type="AlphaFoldDB" id="A0A1E5S0H3"/>
<gene>
    <name evidence="7" type="ORF">AWRI3579_g231</name>
</gene>
<dbReference type="InterPro" id="IPR050675">
    <property type="entry name" value="OAF3"/>
</dbReference>
<proteinExistence type="predicted"/>
<feature type="compositionally biased region" description="Low complexity" evidence="5">
    <location>
        <begin position="1"/>
        <end position="12"/>
    </location>
</feature>
<dbReference type="PANTHER" id="PTHR31069:SF29">
    <property type="entry name" value="OLEATE-ACTIVATED TRANSCRIPTION FACTOR 1-RELATED"/>
    <property type="match status" value="1"/>
</dbReference>
<dbReference type="Proteomes" id="UP000095728">
    <property type="component" value="Unassembled WGS sequence"/>
</dbReference>
<evidence type="ECO:0000313" key="8">
    <source>
        <dbReference type="Proteomes" id="UP000095728"/>
    </source>
</evidence>
<keyword evidence="2" id="KW-0238">DNA-binding</keyword>
<organism evidence="7 8">
    <name type="scientific">Hanseniaspora osmophila</name>
    <dbReference type="NCBI Taxonomy" id="56408"/>
    <lineage>
        <taxon>Eukaryota</taxon>
        <taxon>Fungi</taxon>
        <taxon>Dikarya</taxon>
        <taxon>Ascomycota</taxon>
        <taxon>Saccharomycotina</taxon>
        <taxon>Saccharomycetes</taxon>
        <taxon>Saccharomycodales</taxon>
        <taxon>Saccharomycodaceae</taxon>
        <taxon>Hanseniaspora</taxon>
    </lineage>
</organism>
<dbReference type="InParanoid" id="A0A1E5S0H3"/>
<dbReference type="OrthoDB" id="5069333at2759"/>
<feature type="compositionally biased region" description="Polar residues" evidence="5">
    <location>
        <begin position="339"/>
        <end position="354"/>
    </location>
</feature>
<keyword evidence="8" id="KW-1185">Reference proteome</keyword>
<feature type="region of interest" description="Disordered" evidence="5">
    <location>
        <begin position="120"/>
        <end position="183"/>
    </location>
</feature>
<dbReference type="Gene3D" id="4.10.240.10">
    <property type="entry name" value="Zn(2)-C6 fungal-type DNA-binding domain"/>
    <property type="match status" value="1"/>
</dbReference>
<feature type="compositionally biased region" description="Polar residues" evidence="5">
    <location>
        <begin position="120"/>
        <end position="129"/>
    </location>
</feature>
<dbReference type="SUPFAM" id="SSF57701">
    <property type="entry name" value="Zn2/Cys6 DNA-binding domain"/>
    <property type="match status" value="1"/>
</dbReference>
<dbReference type="Pfam" id="PF00172">
    <property type="entry name" value="Zn_clus"/>
    <property type="match status" value="1"/>
</dbReference>